<dbReference type="OrthoDB" id="9090296at2"/>
<name>A0A3A9Y4K7_9ACTN</name>
<sequence length="173" mass="18823">MSIDLSDLNSDPRYTRQGGIHVPANTGETKWFSGDVYTVRLGAAATNGAIGIVEASVPPGSGPVAHTHADQDETFYLLSGELEFLDGDRIFTASAGDIVFIPRTIRHRFKNVGLHTAKMLFLYTPGGAENLFLEGGDEPEPGVAVQAWGPERFDERILGLFRKHGVEALPEDW</sequence>
<accession>A0A3A9Y4K7</accession>
<evidence type="ECO:0000256" key="1">
    <source>
        <dbReference type="SAM" id="MobiDB-lite"/>
    </source>
</evidence>
<protein>
    <submittedName>
        <fullName evidence="4">Cupin domain-containing protein</fullName>
    </submittedName>
</protein>
<comment type="caution">
    <text evidence="4">The sequence shown here is derived from an EMBL/GenBank/DDBJ whole genome shotgun (WGS) entry which is preliminary data.</text>
</comment>
<dbReference type="InterPro" id="IPR013096">
    <property type="entry name" value="Cupin_2"/>
</dbReference>
<dbReference type="EMBL" id="RAZS01000008">
    <property type="protein sequence ID" value="RKN16660.1"/>
    <property type="molecule type" value="Genomic_DNA"/>
</dbReference>
<dbReference type="InterPro" id="IPR011051">
    <property type="entry name" value="RmlC_Cupin_sf"/>
</dbReference>
<keyword evidence="5" id="KW-1185">Reference proteome</keyword>
<dbReference type="Gene3D" id="2.60.120.10">
    <property type="entry name" value="Jelly Rolls"/>
    <property type="match status" value="1"/>
</dbReference>
<reference evidence="5 6" key="1">
    <citation type="submission" date="2018-09" db="EMBL/GenBank/DDBJ databases">
        <title>Micromonospora sp. nov. MS1-9, isolated from a root of Musa sp.</title>
        <authorList>
            <person name="Kuncharoen N."/>
            <person name="Kudo T."/>
            <person name="Ohkuma M."/>
            <person name="Yuki M."/>
            <person name="Tanasupawat S."/>
        </authorList>
    </citation>
    <scope>NUCLEOTIDE SEQUENCE [LARGE SCALE GENOMIC DNA]</scope>
    <source>
        <strain evidence="4 6">MS1-9</strain>
        <strain evidence="3 5">NGC1-4</strain>
    </source>
</reference>
<proteinExistence type="predicted"/>
<dbReference type="RefSeq" id="WP_120681088.1">
    <property type="nucleotide sequence ID" value="NZ_RAZS01000008.1"/>
</dbReference>
<dbReference type="PANTHER" id="PTHR36440">
    <property type="entry name" value="PUTATIVE (AFU_ORTHOLOGUE AFUA_8G07350)-RELATED"/>
    <property type="match status" value="1"/>
</dbReference>
<gene>
    <name evidence="4" type="ORF">D7044_14235</name>
    <name evidence="3" type="ORF">D7147_23215</name>
</gene>
<dbReference type="EMBL" id="RAZT01000006">
    <property type="protein sequence ID" value="RKN32395.1"/>
    <property type="molecule type" value="Genomic_DNA"/>
</dbReference>
<dbReference type="AlphaFoldDB" id="A0A3A9Y4K7"/>
<evidence type="ECO:0000259" key="2">
    <source>
        <dbReference type="Pfam" id="PF07883"/>
    </source>
</evidence>
<feature type="domain" description="Cupin type-2" evidence="2">
    <location>
        <begin position="55"/>
        <end position="123"/>
    </location>
</feature>
<dbReference type="PANTHER" id="PTHR36440:SF1">
    <property type="entry name" value="PUTATIVE (AFU_ORTHOLOGUE AFUA_8G07350)-RELATED"/>
    <property type="match status" value="1"/>
</dbReference>
<evidence type="ECO:0000313" key="5">
    <source>
        <dbReference type="Proteomes" id="UP000271548"/>
    </source>
</evidence>
<evidence type="ECO:0000313" key="6">
    <source>
        <dbReference type="Proteomes" id="UP000275865"/>
    </source>
</evidence>
<dbReference type="SUPFAM" id="SSF51182">
    <property type="entry name" value="RmlC-like cupins"/>
    <property type="match status" value="1"/>
</dbReference>
<dbReference type="InterPro" id="IPR053146">
    <property type="entry name" value="QDO-like"/>
</dbReference>
<organism evidence="4 6">
    <name type="scientific">Micromonospora musae</name>
    <dbReference type="NCBI Taxonomy" id="1894970"/>
    <lineage>
        <taxon>Bacteria</taxon>
        <taxon>Bacillati</taxon>
        <taxon>Actinomycetota</taxon>
        <taxon>Actinomycetes</taxon>
        <taxon>Micromonosporales</taxon>
        <taxon>Micromonosporaceae</taxon>
        <taxon>Micromonospora</taxon>
    </lineage>
</organism>
<dbReference type="Proteomes" id="UP000271548">
    <property type="component" value="Unassembled WGS sequence"/>
</dbReference>
<dbReference type="Pfam" id="PF07883">
    <property type="entry name" value="Cupin_2"/>
    <property type="match status" value="1"/>
</dbReference>
<evidence type="ECO:0000313" key="3">
    <source>
        <dbReference type="EMBL" id="RKN16660.1"/>
    </source>
</evidence>
<feature type="region of interest" description="Disordered" evidence="1">
    <location>
        <begin position="1"/>
        <end position="21"/>
    </location>
</feature>
<dbReference type="InterPro" id="IPR014710">
    <property type="entry name" value="RmlC-like_jellyroll"/>
</dbReference>
<evidence type="ECO:0000313" key="4">
    <source>
        <dbReference type="EMBL" id="RKN32395.1"/>
    </source>
</evidence>
<dbReference type="Proteomes" id="UP000275865">
    <property type="component" value="Unassembled WGS sequence"/>
</dbReference>